<reference evidence="1 2" key="1">
    <citation type="submission" date="2020-06" db="EMBL/GenBank/DDBJ databases">
        <authorList>
            <person name="Li R."/>
            <person name="Bekaert M."/>
        </authorList>
    </citation>
    <scope>NUCLEOTIDE SEQUENCE [LARGE SCALE GENOMIC DNA]</scope>
    <source>
        <strain evidence="2">wild</strain>
    </source>
</reference>
<protein>
    <submittedName>
        <fullName evidence="1">Uncharacterized protein</fullName>
    </submittedName>
</protein>
<keyword evidence="2" id="KW-1185">Reference proteome</keyword>
<dbReference type="EMBL" id="CACVKT020001743">
    <property type="protein sequence ID" value="CAC5371004.1"/>
    <property type="molecule type" value="Genomic_DNA"/>
</dbReference>
<name>A0A6J8AMZ3_MYTCO</name>
<dbReference type="AlphaFoldDB" id="A0A6J8AMZ3"/>
<sequence length="154" mass="17750">MRTRKRELTIHHDQLQPCSDRDIPQWLKDTSHRLLQGEVDYSLGIGQGEEENIYDLSQLIDEDNDRKPDHFVHQETEDCINEDHAGSTGFKSSKQLQDLESLLIYTGEIEDIGLKQHNTGLENRHLADVNSDDRHIVTNLDGVNMFLNDENTDI</sequence>
<gene>
    <name evidence="1" type="ORF">MCOR_9624</name>
</gene>
<organism evidence="1 2">
    <name type="scientific">Mytilus coruscus</name>
    <name type="common">Sea mussel</name>
    <dbReference type="NCBI Taxonomy" id="42192"/>
    <lineage>
        <taxon>Eukaryota</taxon>
        <taxon>Metazoa</taxon>
        <taxon>Spiralia</taxon>
        <taxon>Lophotrochozoa</taxon>
        <taxon>Mollusca</taxon>
        <taxon>Bivalvia</taxon>
        <taxon>Autobranchia</taxon>
        <taxon>Pteriomorphia</taxon>
        <taxon>Mytilida</taxon>
        <taxon>Mytiloidea</taxon>
        <taxon>Mytilidae</taxon>
        <taxon>Mytilinae</taxon>
        <taxon>Mytilus</taxon>
    </lineage>
</organism>
<accession>A0A6J8AMZ3</accession>
<evidence type="ECO:0000313" key="2">
    <source>
        <dbReference type="Proteomes" id="UP000507470"/>
    </source>
</evidence>
<dbReference type="Proteomes" id="UP000507470">
    <property type="component" value="Unassembled WGS sequence"/>
</dbReference>
<evidence type="ECO:0000313" key="1">
    <source>
        <dbReference type="EMBL" id="CAC5371004.1"/>
    </source>
</evidence>
<dbReference type="OrthoDB" id="6780845at2759"/>
<proteinExistence type="predicted"/>